<organism evidence="1">
    <name type="scientific">uncultured Caudovirales phage</name>
    <dbReference type="NCBI Taxonomy" id="2100421"/>
    <lineage>
        <taxon>Viruses</taxon>
        <taxon>Duplodnaviria</taxon>
        <taxon>Heunggongvirae</taxon>
        <taxon>Uroviricota</taxon>
        <taxon>Caudoviricetes</taxon>
        <taxon>Peduoviridae</taxon>
        <taxon>Maltschvirus</taxon>
        <taxon>Maltschvirus maltsch</taxon>
    </lineage>
</organism>
<sequence length="69" mass="7563">MNLQELKEYVDGAIERAIELGESPAEIIVTLQIDGPDDESVWSSDEVELHYDGNLDASGCVLTASREEP</sequence>
<proteinExistence type="predicted"/>
<protein>
    <submittedName>
        <fullName evidence="1">Uncharacterized protein</fullName>
    </submittedName>
</protein>
<evidence type="ECO:0000313" key="1">
    <source>
        <dbReference type="EMBL" id="CAB4211692.1"/>
    </source>
</evidence>
<name>A0A6J5SDR0_9CAUD</name>
<gene>
    <name evidence="1" type="ORF">UFOVP1419_6</name>
</gene>
<accession>A0A6J5SDR0</accession>
<reference evidence="1" key="1">
    <citation type="submission" date="2020-05" db="EMBL/GenBank/DDBJ databases">
        <authorList>
            <person name="Chiriac C."/>
            <person name="Salcher M."/>
            <person name="Ghai R."/>
            <person name="Kavagutti S V."/>
        </authorList>
    </citation>
    <scope>NUCLEOTIDE SEQUENCE</scope>
</reference>
<dbReference type="EMBL" id="LR797377">
    <property type="protein sequence ID" value="CAB4211692.1"/>
    <property type="molecule type" value="Genomic_DNA"/>
</dbReference>